<reference evidence="2" key="1">
    <citation type="journal article" date="2020" name="Stud. Mycol.">
        <title>101 Dothideomycetes genomes: a test case for predicting lifestyles and emergence of pathogens.</title>
        <authorList>
            <person name="Haridas S."/>
            <person name="Albert R."/>
            <person name="Binder M."/>
            <person name="Bloem J."/>
            <person name="Labutti K."/>
            <person name="Salamov A."/>
            <person name="Andreopoulos B."/>
            <person name="Baker S."/>
            <person name="Barry K."/>
            <person name="Bills G."/>
            <person name="Bluhm B."/>
            <person name="Cannon C."/>
            <person name="Castanera R."/>
            <person name="Culley D."/>
            <person name="Daum C."/>
            <person name="Ezra D."/>
            <person name="Gonzalez J."/>
            <person name="Henrissat B."/>
            <person name="Kuo A."/>
            <person name="Liang C."/>
            <person name="Lipzen A."/>
            <person name="Lutzoni F."/>
            <person name="Magnuson J."/>
            <person name="Mondo S."/>
            <person name="Nolan M."/>
            <person name="Ohm R."/>
            <person name="Pangilinan J."/>
            <person name="Park H.-J."/>
            <person name="Ramirez L."/>
            <person name="Alfaro M."/>
            <person name="Sun H."/>
            <person name="Tritt A."/>
            <person name="Yoshinaga Y."/>
            <person name="Zwiers L.-H."/>
            <person name="Turgeon B."/>
            <person name="Goodwin S."/>
            <person name="Spatafora J."/>
            <person name="Crous P."/>
            <person name="Grigoriev I."/>
        </authorList>
    </citation>
    <scope>NUCLEOTIDE SEQUENCE</scope>
    <source>
        <strain evidence="2">CBS 122368</strain>
    </source>
</reference>
<evidence type="ECO:0000313" key="2">
    <source>
        <dbReference type="EMBL" id="KAF2253636.1"/>
    </source>
</evidence>
<dbReference type="InterPro" id="IPR000719">
    <property type="entry name" value="Prot_kinase_dom"/>
</dbReference>
<dbReference type="EMBL" id="ML987191">
    <property type="protein sequence ID" value="KAF2253636.1"/>
    <property type="molecule type" value="Genomic_DNA"/>
</dbReference>
<gene>
    <name evidence="2" type="ORF">BU26DRAFT_528739</name>
</gene>
<dbReference type="GO" id="GO:0004672">
    <property type="term" value="F:protein kinase activity"/>
    <property type="evidence" value="ECO:0007669"/>
    <property type="project" value="InterPro"/>
</dbReference>
<dbReference type="GeneID" id="54584198"/>
<name>A0A6A6ITB4_9PLEO</name>
<dbReference type="Proteomes" id="UP000800094">
    <property type="component" value="Unassembled WGS sequence"/>
</dbReference>
<dbReference type="PROSITE" id="PS50011">
    <property type="entry name" value="PROTEIN_KINASE_DOM"/>
    <property type="match status" value="1"/>
</dbReference>
<evidence type="ECO:0000259" key="1">
    <source>
        <dbReference type="PROSITE" id="PS50011"/>
    </source>
</evidence>
<accession>A0A6A6ITB4</accession>
<dbReference type="InterPro" id="IPR011009">
    <property type="entry name" value="Kinase-like_dom_sf"/>
</dbReference>
<feature type="domain" description="Protein kinase" evidence="1">
    <location>
        <begin position="1"/>
        <end position="237"/>
    </location>
</feature>
<dbReference type="AlphaFoldDB" id="A0A6A6ITB4"/>
<sequence length="237" mass="27020">MTGLILLIDDVRVLKVPKLYNLDGYEGQKLDYARLGNEDNCEIFKNEKAIYERLEHHKGIIQCFKASDEALELAYAREGNLETYIETQREPQISTKVDWILSLIDTLSYIHSRGVLVDEIALRNILVLNKDLKLADFGQSVLLPMMADMTTDDGAGLTVKVEILHLGWVFYAITAWQNSRYYYFESETPSWPMPKELPTADDLFCGIIIKKCWAGEYESVEALQKEAVALFVNLSLA</sequence>
<dbReference type="SMART" id="SM00220">
    <property type="entry name" value="S_TKc"/>
    <property type="match status" value="1"/>
</dbReference>
<keyword evidence="3" id="KW-1185">Reference proteome</keyword>
<dbReference type="GO" id="GO:0005524">
    <property type="term" value="F:ATP binding"/>
    <property type="evidence" value="ECO:0007669"/>
    <property type="project" value="InterPro"/>
</dbReference>
<dbReference type="OrthoDB" id="1668230at2759"/>
<proteinExistence type="predicted"/>
<organism evidence="2 3">
    <name type="scientific">Trematosphaeria pertusa</name>
    <dbReference type="NCBI Taxonomy" id="390896"/>
    <lineage>
        <taxon>Eukaryota</taxon>
        <taxon>Fungi</taxon>
        <taxon>Dikarya</taxon>
        <taxon>Ascomycota</taxon>
        <taxon>Pezizomycotina</taxon>
        <taxon>Dothideomycetes</taxon>
        <taxon>Pleosporomycetidae</taxon>
        <taxon>Pleosporales</taxon>
        <taxon>Massarineae</taxon>
        <taxon>Trematosphaeriaceae</taxon>
        <taxon>Trematosphaeria</taxon>
    </lineage>
</organism>
<protein>
    <recommendedName>
        <fullName evidence="1">Protein kinase domain-containing protein</fullName>
    </recommendedName>
</protein>
<dbReference type="Pfam" id="PF00069">
    <property type="entry name" value="Pkinase"/>
    <property type="match status" value="1"/>
</dbReference>
<evidence type="ECO:0000313" key="3">
    <source>
        <dbReference type="Proteomes" id="UP000800094"/>
    </source>
</evidence>
<dbReference type="RefSeq" id="XP_033688640.1">
    <property type="nucleotide sequence ID" value="XM_033830868.1"/>
</dbReference>
<dbReference type="Gene3D" id="1.10.510.10">
    <property type="entry name" value="Transferase(Phosphotransferase) domain 1"/>
    <property type="match status" value="1"/>
</dbReference>
<dbReference type="SUPFAM" id="SSF56112">
    <property type="entry name" value="Protein kinase-like (PK-like)"/>
    <property type="match status" value="1"/>
</dbReference>